<protein>
    <submittedName>
        <fullName evidence="2">Uncharacterized protein</fullName>
    </submittedName>
</protein>
<comment type="caution">
    <text evidence="2">The sequence shown here is derived from an EMBL/GenBank/DDBJ whole genome shotgun (WGS) entry which is preliminary data.</text>
</comment>
<feature type="region of interest" description="Disordered" evidence="1">
    <location>
        <begin position="368"/>
        <end position="432"/>
    </location>
</feature>
<feature type="compositionally biased region" description="Low complexity" evidence="1">
    <location>
        <begin position="406"/>
        <end position="420"/>
    </location>
</feature>
<dbReference type="AlphaFoldDB" id="A0AAD5V5T5"/>
<sequence>MNLYKDEAKDDPYDIEKLFSKLESQAAVVIKKIEGAGSSITLPRPDVNTLRKFLYLLNYRNSLRSAQFTEDKFDNATRAEVDTFRRAHGLKDFRSVWMFNMRNILTSNHWDIPNNKDIFYIDRSDYFFALQNMQLGFFTAHADIPFILTENGFGLYEGTTVPFLARMAMAVSPEVHPVHSAIPHTYTYALSPNFVVILRSVNLTEEQRALDEGVAPHLARPKVFGYTLTESFFADFPRTMADVTYNPPLRKSDLPTVETPDMSGPEDLFKPLMVGGRPVMSRLKDTLRFQIHPLTRSQAEKVNSLLLTNQRGILTFKTPSTLLASIEYYEMYCNLSSSGPPMGEPRFGKAPFGPLKARLRAAIDNVEPSSGDLDQLQVHPTSGVSRLGDNAVSGSIPEGDTPAPTPSASTSTANGATTSNVGKADGVSSALPGLRGAFSRRGIF</sequence>
<dbReference type="EMBL" id="JANAWD010000109">
    <property type="protein sequence ID" value="KAJ3486853.1"/>
    <property type="molecule type" value="Genomic_DNA"/>
</dbReference>
<reference evidence="2" key="1">
    <citation type="submission" date="2022-07" db="EMBL/GenBank/DDBJ databases">
        <title>Genome Sequence of Physisporinus lineatus.</title>
        <authorList>
            <person name="Buettner E."/>
        </authorList>
    </citation>
    <scope>NUCLEOTIDE SEQUENCE</scope>
    <source>
        <strain evidence="2">VT162</strain>
    </source>
</reference>
<dbReference type="Pfam" id="PF14022">
    <property type="entry name" value="DUF4238"/>
    <property type="match status" value="1"/>
</dbReference>
<dbReference type="Proteomes" id="UP001212997">
    <property type="component" value="Unassembled WGS sequence"/>
</dbReference>
<name>A0AAD5V5T5_9APHY</name>
<proteinExistence type="predicted"/>
<organism evidence="2 3">
    <name type="scientific">Meripilus lineatus</name>
    <dbReference type="NCBI Taxonomy" id="2056292"/>
    <lineage>
        <taxon>Eukaryota</taxon>
        <taxon>Fungi</taxon>
        <taxon>Dikarya</taxon>
        <taxon>Basidiomycota</taxon>
        <taxon>Agaricomycotina</taxon>
        <taxon>Agaricomycetes</taxon>
        <taxon>Polyporales</taxon>
        <taxon>Meripilaceae</taxon>
        <taxon>Meripilus</taxon>
    </lineage>
</organism>
<keyword evidence="3" id="KW-1185">Reference proteome</keyword>
<accession>A0AAD5V5T5</accession>
<evidence type="ECO:0000313" key="2">
    <source>
        <dbReference type="EMBL" id="KAJ3486853.1"/>
    </source>
</evidence>
<evidence type="ECO:0000256" key="1">
    <source>
        <dbReference type="SAM" id="MobiDB-lite"/>
    </source>
</evidence>
<evidence type="ECO:0000313" key="3">
    <source>
        <dbReference type="Proteomes" id="UP001212997"/>
    </source>
</evidence>
<dbReference type="InterPro" id="IPR025332">
    <property type="entry name" value="DUF4238"/>
</dbReference>
<gene>
    <name evidence="2" type="ORF">NLI96_g3967</name>
</gene>